<evidence type="ECO:0000313" key="8">
    <source>
        <dbReference type="EMBL" id="KAH0436729.1"/>
    </source>
</evidence>
<accession>A0AAV7FN69</accession>
<dbReference type="Pfam" id="PF00520">
    <property type="entry name" value="Ion_trans"/>
    <property type="match status" value="1"/>
</dbReference>
<evidence type="ECO:0000256" key="3">
    <source>
        <dbReference type="ARBA" id="ARBA00022989"/>
    </source>
</evidence>
<evidence type="ECO:0000256" key="1">
    <source>
        <dbReference type="ARBA" id="ARBA00004141"/>
    </source>
</evidence>
<evidence type="ECO:0000259" key="7">
    <source>
        <dbReference type="Pfam" id="PF00520"/>
    </source>
</evidence>
<evidence type="ECO:0000256" key="2">
    <source>
        <dbReference type="ARBA" id="ARBA00022692"/>
    </source>
</evidence>
<dbReference type="PANTHER" id="PTHR45651:SF11">
    <property type="entry name" value="CYCLIC NUCLEOTIDE-GATED ION CHANNEL 20, CHLOROPLASTIC-RELATED"/>
    <property type="match status" value="1"/>
</dbReference>
<dbReference type="PANTHER" id="PTHR45651">
    <property type="entry name" value="CYCLIC NUCLEOTIDE-GATED ION CHANNEL 15-RELATED-RELATED"/>
    <property type="match status" value="1"/>
</dbReference>
<evidence type="ECO:0000256" key="5">
    <source>
        <dbReference type="ARBA" id="ARBA00023303"/>
    </source>
</evidence>
<feature type="domain" description="Ion transport" evidence="7">
    <location>
        <begin position="77"/>
        <end position="228"/>
    </location>
</feature>
<feature type="transmembrane region" description="Helical" evidence="6">
    <location>
        <begin position="202"/>
        <end position="223"/>
    </location>
</feature>
<feature type="transmembrane region" description="Helical" evidence="6">
    <location>
        <begin position="130"/>
        <end position="154"/>
    </location>
</feature>
<dbReference type="EMBL" id="JAGFBR010000746">
    <property type="protein sequence ID" value="KAH0436729.1"/>
    <property type="molecule type" value="Genomic_DNA"/>
</dbReference>
<proteinExistence type="predicted"/>
<name>A0AAV7FN69_DENCH</name>
<sequence>MLISSLESGFRGGIPSSPSRISTSGFSLPLNLLGFPSLPWPPIVSFASDVTGHGRLAFANLYHKEQKCIVFNWSLAKAITVVRSATDFIYFLHMLLQFRLAYVAPESRVVGAGDLVDQPKKIVMHYLRGYFLLDLFVVLPLPQVMILVVIPKYVGTSSANYAKNLLRFTVLLQYIPRIIRFLPLLAGQSASGFIFESAWANFVINLLMFVLAGHVVGSCWYLFGLQVSLGVSVSLTSLLFTILFIARIDNE</sequence>
<feature type="transmembrane region" description="Helical" evidence="6">
    <location>
        <begin position="229"/>
        <end position="248"/>
    </location>
</feature>
<dbReference type="AlphaFoldDB" id="A0AAV7FN69"/>
<comment type="subcellular location">
    <subcellularLocation>
        <location evidence="1">Membrane</location>
        <topology evidence="1">Multi-pass membrane protein</topology>
    </subcellularLocation>
</comment>
<keyword evidence="2 6" id="KW-0812">Transmembrane</keyword>
<keyword evidence="9" id="KW-1185">Reference proteome</keyword>
<keyword evidence="5" id="KW-0407">Ion channel</keyword>
<protein>
    <recommendedName>
        <fullName evidence="7">Ion transport domain-containing protein</fullName>
    </recommendedName>
</protein>
<organism evidence="8 9">
    <name type="scientific">Dendrobium chrysotoxum</name>
    <name type="common">Orchid</name>
    <dbReference type="NCBI Taxonomy" id="161865"/>
    <lineage>
        <taxon>Eukaryota</taxon>
        <taxon>Viridiplantae</taxon>
        <taxon>Streptophyta</taxon>
        <taxon>Embryophyta</taxon>
        <taxon>Tracheophyta</taxon>
        <taxon>Spermatophyta</taxon>
        <taxon>Magnoliopsida</taxon>
        <taxon>Liliopsida</taxon>
        <taxon>Asparagales</taxon>
        <taxon>Orchidaceae</taxon>
        <taxon>Epidendroideae</taxon>
        <taxon>Malaxideae</taxon>
        <taxon>Dendrobiinae</taxon>
        <taxon>Dendrobium</taxon>
    </lineage>
</organism>
<keyword evidence="3 6" id="KW-1133">Transmembrane helix</keyword>
<evidence type="ECO:0000256" key="4">
    <source>
        <dbReference type="ARBA" id="ARBA00023136"/>
    </source>
</evidence>
<comment type="caution">
    <text evidence="8">The sequence shown here is derived from an EMBL/GenBank/DDBJ whole genome shotgun (WGS) entry which is preliminary data.</text>
</comment>
<evidence type="ECO:0000256" key="6">
    <source>
        <dbReference type="SAM" id="Phobius"/>
    </source>
</evidence>
<evidence type="ECO:0000313" key="9">
    <source>
        <dbReference type="Proteomes" id="UP000775213"/>
    </source>
</evidence>
<gene>
    <name evidence="8" type="ORF">IEQ34_026357</name>
</gene>
<dbReference type="SUPFAM" id="SSF81324">
    <property type="entry name" value="Voltage-gated potassium channels"/>
    <property type="match status" value="1"/>
</dbReference>
<reference evidence="8 9" key="1">
    <citation type="journal article" date="2021" name="Hortic Res">
        <title>Chromosome-scale assembly of the Dendrobium chrysotoxum genome enhances the understanding of orchid evolution.</title>
        <authorList>
            <person name="Zhang Y."/>
            <person name="Zhang G.Q."/>
            <person name="Zhang D."/>
            <person name="Liu X.D."/>
            <person name="Xu X.Y."/>
            <person name="Sun W.H."/>
            <person name="Yu X."/>
            <person name="Zhu X."/>
            <person name="Wang Z.W."/>
            <person name="Zhao X."/>
            <person name="Zhong W.Y."/>
            <person name="Chen H."/>
            <person name="Yin W.L."/>
            <person name="Huang T."/>
            <person name="Niu S.C."/>
            <person name="Liu Z.J."/>
        </authorList>
    </citation>
    <scope>NUCLEOTIDE SEQUENCE [LARGE SCALE GENOMIC DNA]</scope>
    <source>
        <strain evidence="8">Lindl</strain>
    </source>
</reference>
<keyword evidence="5" id="KW-0813">Transport</keyword>
<keyword evidence="5" id="KW-0406">Ion transport</keyword>
<dbReference type="InterPro" id="IPR005821">
    <property type="entry name" value="Ion_trans_dom"/>
</dbReference>
<dbReference type="Proteomes" id="UP000775213">
    <property type="component" value="Unassembled WGS sequence"/>
</dbReference>
<dbReference type="GO" id="GO:0016020">
    <property type="term" value="C:membrane"/>
    <property type="evidence" value="ECO:0007669"/>
    <property type="project" value="UniProtKB-SubCell"/>
</dbReference>
<dbReference type="GO" id="GO:0005216">
    <property type="term" value="F:monoatomic ion channel activity"/>
    <property type="evidence" value="ECO:0007669"/>
    <property type="project" value="InterPro"/>
</dbReference>
<keyword evidence="4 6" id="KW-0472">Membrane</keyword>